<dbReference type="GO" id="GO:0005886">
    <property type="term" value="C:plasma membrane"/>
    <property type="evidence" value="ECO:0007669"/>
    <property type="project" value="UniProtKB-SubCell"/>
</dbReference>
<evidence type="ECO:0000256" key="1">
    <source>
        <dbReference type="ARBA" id="ARBA00004651"/>
    </source>
</evidence>
<feature type="transmembrane region" description="Helical" evidence="7">
    <location>
        <begin position="380"/>
        <end position="396"/>
    </location>
</feature>
<feature type="transmembrane region" description="Helical" evidence="7">
    <location>
        <begin position="354"/>
        <end position="374"/>
    </location>
</feature>
<dbReference type="EMBL" id="BLKZ01000002">
    <property type="protein sequence ID" value="GFG93632.1"/>
    <property type="molecule type" value="Genomic_DNA"/>
</dbReference>
<feature type="transmembrane region" description="Helical" evidence="7">
    <location>
        <begin position="161"/>
        <end position="179"/>
    </location>
</feature>
<sequence length="500" mass="52020">MTRSASTVSFPARCAVAVVCGEHLVSQVYPASVPIEAFIDNVVELLNDELKRRGCHGLEAGVGYELHKTNGVRLDITKTLDELGVEDGATLTLVPAVEGESFEPQYESLSTGLARIGKKMFEPVTAQTAAHTAVAMLVMGALTILGLALRQRISSESLLPSIVTGIAGLLAAGAAVAVWRRWPHRADMLDGFGWLAVLPLAVSLGAVPPGNLGAPHQFIAALAAAVLTCVLAATTKRHVKVAAAVVTLCALAGTIAGARMWWSIPAQWLGMCALVALLFVLTLAPTVALWVAQIRPPYFGSITGRDLFRRSAGLPVDAVTPVSDGDAAADDDANPDTTPRGAQIAAAAIRANDVLTGICVGAALALPAAVWATLMPGRDRSTATTVLAGLFVTIFISRGRVFADKRQAVALVCGAAAATCAGVVKYAVQEPVSSPYSLAWGALVVGAFGGAGLLAALLVPVTRFTPLVRMTAEWLEIAAIIVAFPLAAWIGGLFTWVRMR</sequence>
<evidence type="ECO:0000256" key="5">
    <source>
        <dbReference type="ARBA" id="ARBA00022989"/>
    </source>
</evidence>
<evidence type="ECO:0000256" key="2">
    <source>
        <dbReference type="ARBA" id="ARBA00006162"/>
    </source>
</evidence>
<keyword evidence="10" id="KW-1185">Reference proteome</keyword>
<evidence type="ECO:0000256" key="6">
    <source>
        <dbReference type="ARBA" id="ARBA00023136"/>
    </source>
</evidence>
<dbReference type="Proteomes" id="UP000465360">
    <property type="component" value="Unassembled WGS sequence"/>
</dbReference>
<name>A0A7I9YYI9_MYCBU</name>
<organism evidence="9 10">
    <name type="scientific">Mycobacterium bourgelatii</name>
    <dbReference type="NCBI Taxonomy" id="1273442"/>
    <lineage>
        <taxon>Bacteria</taxon>
        <taxon>Bacillati</taxon>
        <taxon>Actinomycetota</taxon>
        <taxon>Actinomycetes</taxon>
        <taxon>Mycobacteriales</taxon>
        <taxon>Mycobacteriaceae</taxon>
        <taxon>Mycobacterium</taxon>
    </lineage>
</organism>
<keyword evidence="4 7" id="KW-0812">Transmembrane</keyword>
<evidence type="ECO:0000313" key="9">
    <source>
        <dbReference type="EMBL" id="GFG93632.1"/>
    </source>
</evidence>
<dbReference type="InterPro" id="IPR044049">
    <property type="entry name" value="EccD_transm"/>
</dbReference>
<dbReference type="Pfam" id="PF19053">
    <property type="entry name" value="EccD"/>
    <property type="match status" value="1"/>
</dbReference>
<dbReference type="AlphaFoldDB" id="A0A7I9YYI9"/>
<evidence type="ECO:0000259" key="8">
    <source>
        <dbReference type="Pfam" id="PF19053"/>
    </source>
</evidence>
<comment type="subcellular location">
    <subcellularLocation>
        <location evidence="1">Cell membrane</location>
        <topology evidence="1">Multi-pass membrane protein</topology>
    </subcellularLocation>
</comment>
<comment type="similarity">
    <text evidence="2">Belongs to the EccD/Snm4 family.</text>
</comment>
<dbReference type="Gene3D" id="3.10.20.90">
    <property type="entry name" value="Phosphatidylinositol 3-kinase Catalytic Subunit, Chain A, domain 1"/>
    <property type="match status" value="1"/>
</dbReference>
<keyword evidence="3" id="KW-1003">Cell membrane</keyword>
<dbReference type="NCBIfam" id="TIGR03920">
    <property type="entry name" value="T7SS_EccD"/>
    <property type="match status" value="1"/>
</dbReference>
<feature type="domain" description="EccD-like transmembrane" evidence="8">
    <location>
        <begin position="133"/>
        <end position="498"/>
    </location>
</feature>
<reference evidence="9 10" key="1">
    <citation type="journal article" date="2019" name="Emerg. Microbes Infect.">
        <title>Comprehensive subspecies identification of 175 nontuberculous mycobacteria species based on 7547 genomic profiles.</title>
        <authorList>
            <person name="Matsumoto Y."/>
            <person name="Kinjo T."/>
            <person name="Motooka D."/>
            <person name="Nabeya D."/>
            <person name="Jung N."/>
            <person name="Uechi K."/>
            <person name="Horii T."/>
            <person name="Iida T."/>
            <person name="Fujita J."/>
            <person name="Nakamura S."/>
        </authorList>
    </citation>
    <scope>NUCLEOTIDE SEQUENCE [LARGE SCALE GENOMIC DNA]</scope>
    <source>
        <strain evidence="9 10">JCM 30725</strain>
    </source>
</reference>
<feature type="transmembrane region" description="Helical" evidence="7">
    <location>
        <begin position="191"/>
        <end position="208"/>
    </location>
</feature>
<dbReference type="Pfam" id="PF08817">
    <property type="entry name" value="YukD"/>
    <property type="match status" value="1"/>
</dbReference>
<dbReference type="RefSeq" id="WP_163719343.1">
    <property type="nucleotide sequence ID" value="NZ_BLKZ01000002.1"/>
</dbReference>
<accession>A0A7I9YYI9</accession>
<evidence type="ECO:0000256" key="7">
    <source>
        <dbReference type="SAM" id="Phobius"/>
    </source>
</evidence>
<feature type="transmembrane region" description="Helical" evidence="7">
    <location>
        <begin position="408"/>
        <end position="428"/>
    </location>
</feature>
<feature type="transmembrane region" description="Helical" evidence="7">
    <location>
        <begin position="128"/>
        <end position="149"/>
    </location>
</feature>
<feature type="transmembrane region" description="Helical" evidence="7">
    <location>
        <begin position="268"/>
        <end position="292"/>
    </location>
</feature>
<dbReference type="InterPro" id="IPR006707">
    <property type="entry name" value="T7SS_EccD"/>
</dbReference>
<evidence type="ECO:0000313" key="10">
    <source>
        <dbReference type="Proteomes" id="UP000465360"/>
    </source>
</evidence>
<protein>
    <submittedName>
        <fullName evidence="9">ESX-2 secretion system protein eccD2</fullName>
    </submittedName>
</protein>
<feature type="transmembrane region" description="Helical" evidence="7">
    <location>
        <begin position="474"/>
        <end position="497"/>
    </location>
</feature>
<evidence type="ECO:0000256" key="3">
    <source>
        <dbReference type="ARBA" id="ARBA00022475"/>
    </source>
</evidence>
<feature type="transmembrane region" description="Helical" evidence="7">
    <location>
        <begin position="214"/>
        <end position="234"/>
    </location>
</feature>
<gene>
    <name evidence="9" type="primary">eccD2</name>
    <name evidence="9" type="ORF">MBOU_56740</name>
</gene>
<dbReference type="InterPro" id="IPR024962">
    <property type="entry name" value="YukD-like"/>
</dbReference>
<keyword evidence="6 7" id="KW-0472">Membrane</keyword>
<feature type="transmembrane region" description="Helical" evidence="7">
    <location>
        <begin position="241"/>
        <end position="262"/>
    </location>
</feature>
<keyword evidence="5 7" id="KW-1133">Transmembrane helix</keyword>
<feature type="transmembrane region" description="Helical" evidence="7">
    <location>
        <begin position="440"/>
        <end position="462"/>
    </location>
</feature>
<proteinExistence type="inferred from homology"/>
<evidence type="ECO:0000256" key="4">
    <source>
        <dbReference type="ARBA" id="ARBA00022692"/>
    </source>
</evidence>
<comment type="caution">
    <text evidence="9">The sequence shown here is derived from an EMBL/GenBank/DDBJ whole genome shotgun (WGS) entry which is preliminary data.</text>
</comment>